<accession>A0A5N0T761</accession>
<keyword evidence="3" id="KW-1185">Reference proteome</keyword>
<dbReference type="GO" id="GO:0106008">
    <property type="term" value="F:2-oxoglutaramate amidase activity"/>
    <property type="evidence" value="ECO:0007669"/>
    <property type="project" value="TreeGrafter"/>
</dbReference>
<feature type="domain" description="CN hydrolase" evidence="1">
    <location>
        <begin position="5"/>
        <end position="236"/>
    </location>
</feature>
<dbReference type="PANTHER" id="PTHR47799:SF1">
    <property type="entry name" value="OMEGA-AMIDASE YAFV"/>
    <property type="match status" value="1"/>
</dbReference>
<dbReference type="InterPro" id="IPR003010">
    <property type="entry name" value="C-N_Hydrolase"/>
</dbReference>
<dbReference type="AlphaFoldDB" id="A0A5N0T761"/>
<evidence type="ECO:0000313" key="2">
    <source>
        <dbReference type="EMBL" id="KAA9130823.1"/>
    </source>
</evidence>
<evidence type="ECO:0000259" key="1">
    <source>
        <dbReference type="PROSITE" id="PS50263"/>
    </source>
</evidence>
<dbReference type="GO" id="GO:0050152">
    <property type="term" value="F:omega-amidase activity"/>
    <property type="evidence" value="ECO:0007669"/>
    <property type="project" value="TreeGrafter"/>
</dbReference>
<evidence type="ECO:0000313" key="3">
    <source>
        <dbReference type="Proteomes" id="UP000325372"/>
    </source>
</evidence>
<dbReference type="InterPro" id="IPR052737">
    <property type="entry name" value="Omega-amidase_YafV"/>
</dbReference>
<dbReference type="InterPro" id="IPR036526">
    <property type="entry name" value="C-N_Hydrolase_sf"/>
</dbReference>
<gene>
    <name evidence="2" type="ORF">F3N42_10660</name>
</gene>
<sequence>MSEDLTLTLVQPRLEWRDPGTNREYLQKLILSAEPSGLYLLPETFTTGFQGGEPVQGETMSGDTVAWMRELASSTGGVIGGSVVIEDDDGQRRNRFLLVHPDERVDVYDKRHLFSYSGEDRRYVAGRERVVFTIGEWRVCPMVCYDLRFPAWCRVRDDYDLLLFVANWPDSRIGAWDALLRARAIENQCVVAAVNRVGQDNRGLRYNGHSAIYDAMGDAVIEPWEDEGVKTATVSLEDVRRVRRELPFLAEADAFSFDPNPP</sequence>
<dbReference type="PANTHER" id="PTHR47799">
    <property type="entry name" value="OMEGA-AMIDASE YAFV"/>
    <property type="match status" value="1"/>
</dbReference>
<name>A0A5N0T761_9GAMM</name>
<dbReference type="SUPFAM" id="SSF56317">
    <property type="entry name" value="Carbon-nitrogen hydrolase"/>
    <property type="match status" value="1"/>
</dbReference>
<comment type="caution">
    <text evidence="2">The sequence shown here is derived from an EMBL/GenBank/DDBJ whole genome shotgun (WGS) entry which is preliminary data.</text>
</comment>
<dbReference type="RefSeq" id="WP_150864460.1">
    <property type="nucleotide sequence ID" value="NZ_VYXP01000006.1"/>
</dbReference>
<proteinExistence type="predicted"/>
<dbReference type="Gene3D" id="3.60.110.10">
    <property type="entry name" value="Carbon-nitrogen hydrolase"/>
    <property type="match status" value="1"/>
</dbReference>
<dbReference type="Proteomes" id="UP000325372">
    <property type="component" value="Unassembled WGS sequence"/>
</dbReference>
<reference evidence="2 3" key="1">
    <citation type="submission" date="2019-09" db="EMBL/GenBank/DDBJ databases">
        <title>Wenzhouxiangella sp. Genome sequencing and assembly.</title>
        <authorList>
            <person name="Zhang R."/>
        </authorList>
    </citation>
    <scope>NUCLEOTIDE SEQUENCE [LARGE SCALE GENOMIC DNA]</scope>
    <source>
        <strain evidence="2 3">W260</strain>
    </source>
</reference>
<protein>
    <recommendedName>
        <fullName evidence="1">CN hydrolase domain-containing protein</fullName>
    </recommendedName>
</protein>
<dbReference type="EMBL" id="VYXP01000006">
    <property type="protein sequence ID" value="KAA9130823.1"/>
    <property type="molecule type" value="Genomic_DNA"/>
</dbReference>
<dbReference type="PROSITE" id="PS50263">
    <property type="entry name" value="CN_HYDROLASE"/>
    <property type="match status" value="1"/>
</dbReference>
<dbReference type="Pfam" id="PF00795">
    <property type="entry name" value="CN_hydrolase"/>
    <property type="match status" value="1"/>
</dbReference>
<organism evidence="2 3">
    <name type="scientific">Marinihelvus fidelis</name>
    <dbReference type="NCBI Taxonomy" id="2613842"/>
    <lineage>
        <taxon>Bacteria</taxon>
        <taxon>Pseudomonadati</taxon>
        <taxon>Pseudomonadota</taxon>
        <taxon>Gammaproteobacteria</taxon>
        <taxon>Chromatiales</taxon>
        <taxon>Wenzhouxiangellaceae</taxon>
        <taxon>Marinihelvus</taxon>
    </lineage>
</organism>